<dbReference type="OrthoDB" id="9815506at2"/>
<evidence type="ECO:0000313" key="6">
    <source>
        <dbReference type="EMBL" id="TWR25176.1"/>
    </source>
</evidence>
<dbReference type="PANTHER" id="PTHR34069">
    <property type="entry name" value="3-OXOACYL-[ACYL-CARRIER-PROTEIN] SYNTHASE 3"/>
    <property type="match status" value="1"/>
</dbReference>
<evidence type="ECO:0000256" key="1">
    <source>
        <dbReference type="ARBA" id="ARBA00022679"/>
    </source>
</evidence>
<sequence>MQAYLKAISYYLPEKEVTNAELAQLFPEWGAEKIAKKIGIETRRIAADNEYASDMAVKAAEQLFAEHAIERTAIDFILYCTQSPDQFLPSTACVIQDRLNIPVSAGALDFNLGCSGYVYGLAVAKGLVTAGIASNILLLTAETYSKFIHPEDKGNRTIFGDAASASLISTDGFASIGNFDLGTDGRGAGNLMVKQGGLRFPRAIEEAAEPVEGRFPDEFIYMNGPEIFTFTSREIPGLVDRTLLKNELKKSDIGQFVLHQANQFMLEHLRKKMHIGSKHFFIYMAMVGNTVSSTIPIALYHALKEKDTAAGQHWLLAGFGVGYSWGGTVIKFD</sequence>
<keyword evidence="3" id="KW-0472">Membrane</keyword>
<feature type="domain" description="Beta-ketoacyl-[acyl-carrier-protein] synthase III N-terminal" evidence="5">
    <location>
        <begin position="108"/>
        <end position="185"/>
    </location>
</feature>
<accession>A0A563U0N4</accession>
<dbReference type="InterPro" id="IPR013751">
    <property type="entry name" value="ACP_syn_III_N"/>
</dbReference>
<keyword evidence="2" id="KW-0012">Acyltransferase</keyword>
<evidence type="ECO:0000259" key="5">
    <source>
        <dbReference type="Pfam" id="PF08545"/>
    </source>
</evidence>
<feature type="domain" description="Beta-ketoacyl-[acyl-carrier-protein] synthase III C-terminal" evidence="4">
    <location>
        <begin position="245"/>
        <end position="331"/>
    </location>
</feature>
<keyword evidence="3" id="KW-0812">Transmembrane</keyword>
<dbReference type="Pfam" id="PF08545">
    <property type="entry name" value="ACP_syn_III"/>
    <property type="match status" value="1"/>
</dbReference>
<evidence type="ECO:0000259" key="4">
    <source>
        <dbReference type="Pfam" id="PF08541"/>
    </source>
</evidence>
<dbReference type="GO" id="GO:0006633">
    <property type="term" value="P:fatty acid biosynthetic process"/>
    <property type="evidence" value="ECO:0007669"/>
    <property type="project" value="InterPro"/>
</dbReference>
<dbReference type="RefSeq" id="WP_146383147.1">
    <property type="nucleotide sequence ID" value="NZ_VOEJ01000009.1"/>
</dbReference>
<dbReference type="NCBIfam" id="NF006829">
    <property type="entry name" value="PRK09352.1"/>
    <property type="match status" value="1"/>
</dbReference>
<keyword evidence="1" id="KW-0808">Transferase</keyword>
<gene>
    <name evidence="6" type="ORF">FPZ43_17030</name>
</gene>
<reference evidence="6 7" key="1">
    <citation type="submission" date="2019-07" db="EMBL/GenBank/DDBJ databases">
        <authorList>
            <person name="Kim J."/>
        </authorList>
    </citation>
    <scope>NUCLEOTIDE SEQUENCE [LARGE SCALE GENOMIC DNA]</scope>
    <source>
        <strain evidence="7">dk17</strain>
    </source>
</reference>
<dbReference type="GO" id="GO:0044550">
    <property type="term" value="P:secondary metabolite biosynthetic process"/>
    <property type="evidence" value="ECO:0007669"/>
    <property type="project" value="TreeGrafter"/>
</dbReference>
<name>A0A563U0N4_9SPHI</name>
<dbReference type="InterPro" id="IPR013747">
    <property type="entry name" value="ACP_syn_III_C"/>
</dbReference>
<dbReference type="Proteomes" id="UP000320042">
    <property type="component" value="Unassembled WGS sequence"/>
</dbReference>
<comment type="caution">
    <text evidence="6">The sequence shown here is derived from an EMBL/GenBank/DDBJ whole genome shotgun (WGS) entry which is preliminary data.</text>
</comment>
<organism evidence="6 7">
    <name type="scientific">Mucilaginibacter pallidiroseus</name>
    <dbReference type="NCBI Taxonomy" id="2599295"/>
    <lineage>
        <taxon>Bacteria</taxon>
        <taxon>Pseudomonadati</taxon>
        <taxon>Bacteroidota</taxon>
        <taxon>Sphingobacteriia</taxon>
        <taxon>Sphingobacteriales</taxon>
        <taxon>Sphingobacteriaceae</taxon>
        <taxon>Mucilaginibacter</taxon>
    </lineage>
</organism>
<evidence type="ECO:0000256" key="3">
    <source>
        <dbReference type="SAM" id="Phobius"/>
    </source>
</evidence>
<dbReference type="Gene3D" id="3.40.47.10">
    <property type="match status" value="1"/>
</dbReference>
<evidence type="ECO:0000256" key="2">
    <source>
        <dbReference type="ARBA" id="ARBA00023315"/>
    </source>
</evidence>
<proteinExistence type="predicted"/>
<dbReference type="AlphaFoldDB" id="A0A563U0N4"/>
<keyword evidence="7" id="KW-1185">Reference proteome</keyword>
<dbReference type="EMBL" id="VOEJ01000009">
    <property type="protein sequence ID" value="TWR25176.1"/>
    <property type="molecule type" value="Genomic_DNA"/>
</dbReference>
<protein>
    <submittedName>
        <fullName evidence="6">Ketoacyl-ACP synthase III</fullName>
    </submittedName>
</protein>
<evidence type="ECO:0000313" key="7">
    <source>
        <dbReference type="Proteomes" id="UP000320042"/>
    </source>
</evidence>
<dbReference type="InterPro" id="IPR016039">
    <property type="entry name" value="Thiolase-like"/>
</dbReference>
<dbReference type="GO" id="GO:0004315">
    <property type="term" value="F:3-oxoacyl-[acyl-carrier-protein] synthase activity"/>
    <property type="evidence" value="ECO:0007669"/>
    <property type="project" value="InterPro"/>
</dbReference>
<keyword evidence="3" id="KW-1133">Transmembrane helix</keyword>
<dbReference type="Pfam" id="PF08541">
    <property type="entry name" value="ACP_syn_III_C"/>
    <property type="match status" value="1"/>
</dbReference>
<dbReference type="SUPFAM" id="SSF53901">
    <property type="entry name" value="Thiolase-like"/>
    <property type="match status" value="1"/>
</dbReference>
<dbReference type="PANTHER" id="PTHR34069:SF2">
    <property type="entry name" value="BETA-KETOACYL-[ACYL-CARRIER-PROTEIN] SYNTHASE III"/>
    <property type="match status" value="1"/>
</dbReference>
<feature type="transmembrane region" description="Helical" evidence="3">
    <location>
        <begin position="314"/>
        <end position="332"/>
    </location>
</feature>
<dbReference type="CDD" id="cd00830">
    <property type="entry name" value="KAS_III"/>
    <property type="match status" value="1"/>
</dbReference>
<feature type="transmembrane region" description="Helical" evidence="3">
    <location>
        <begin position="280"/>
        <end position="302"/>
    </location>
</feature>